<dbReference type="AlphaFoldDB" id="A0A3B0SLE2"/>
<organism evidence="1">
    <name type="scientific">hydrothermal vent metagenome</name>
    <dbReference type="NCBI Taxonomy" id="652676"/>
    <lineage>
        <taxon>unclassified sequences</taxon>
        <taxon>metagenomes</taxon>
        <taxon>ecological metagenomes</taxon>
    </lineage>
</organism>
<accession>A0A3B0SLE2</accession>
<sequence>MGTIAVDKPFWEQPLDSLDRAQWEALCDGCGKCCLLKAEDEDDGKIYLTNIACKLLDVQSAQCSDYRHRKIHVPDCARLTRSRLDQFDWLPESCAYNVRARGEHLPQWHYLVSGCRETIHERGKSICGKVITEVEAGPIEHHILEKPL</sequence>
<proteinExistence type="predicted"/>
<name>A0A3B0SLE2_9ZZZZ</name>
<dbReference type="NCBIfam" id="NF003507">
    <property type="entry name" value="PRK05170.2-5"/>
    <property type="match status" value="1"/>
</dbReference>
<dbReference type="PANTHER" id="PTHR37421">
    <property type="entry name" value="UPF0260 PROTEIN YCGN"/>
    <property type="match status" value="1"/>
</dbReference>
<evidence type="ECO:0000313" key="1">
    <source>
        <dbReference type="EMBL" id="VAW05043.1"/>
    </source>
</evidence>
<dbReference type="PANTHER" id="PTHR37421:SF1">
    <property type="entry name" value="UPF0260 PROTEIN YCGN"/>
    <property type="match status" value="1"/>
</dbReference>
<dbReference type="PIRSF" id="PIRSF006173">
    <property type="entry name" value="UCP006173"/>
    <property type="match status" value="1"/>
</dbReference>
<dbReference type="NCBIfam" id="NF003501">
    <property type="entry name" value="PRK05170.1-5"/>
    <property type="match status" value="1"/>
</dbReference>
<dbReference type="EMBL" id="UOEF01000428">
    <property type="protein sequence ID" value="VAW05043.1"/>
    <property type="molecule type" value="Genomic_DNA"/>
</dbReference>
<reference evidence="1" key="1">
    <citation type="submission" date="2018-06" db="EMBL/GenBank/DDBJ databases">
        <authorList>
            <person name="Zhirakovskaya E."/>
        </authorList>
    </citation>
    <scope>NUCLEOTIDE SEQUENCE</scope>
</reference>
<dbReference type="InterPro" id="IPR005358">
    <property type="entry name" value="Puta_zinc/iron-chelating_dom"/>
</dbReference>
<dbReference type="Pfam" id="PF03692">
    <property type="entry name" value="CxxCxxCC"/>
    <property type="match status" value="1"/>
</dbReference>
<dbReference type="InterPro" id="IPR008228">
    <property type="entry name" value="UCP006173"/>
</dbReference>
<protein>
    <submittedName>
        <fullName evidence="1">UPF0260 protein YcgN</fullName>
    </submittedName>
</protein>
<gene>
    <name evidence="1" type="ORF">MNBD_ALPHA04-1802</name>
</gene>